<keyword evidence="2" id="KW-1185">Reference proteome</keyword>
<name>A0AA96RIX4_9BACL</name>
<evidence type="ECO:0000313" key="1">
    <source>
        <dbReference type="EMBL" id="WNR42709.1"/>
    </source>
</evidence>
<sequence length="40" mass="4493">MRGIAQAQSWIFQRQVGELGATRILKLDYPASAIECREAD</sequence>
<dbReference type="RefSeq" id="WP_314796384.1">
    <property type="nucleotide sequence ID" value="NZ_CP130319.1"/>
</dbReference>
<accession>A0AA96RIX4</accession>
<gene>
    <name evidence="1" type="ORF">MJB10_16465</name>
</gene>
<organism evidence="1 2">
    <name type="scientific">Paenibacillus roseopurpureus</name>
    <dbReference type="NCBI Taxonomy" id="2918901"/>
    <lineage>
        <taxon>Bacteria</taxon>
        <taxon>Bacillati</taxon>
        <taxon>Bacillota</taxon>
        <taxon>Bacilli</taxon>
        <taxon>Bacillales</taxon>
        <taxon>Paenibacillaceae</taxon>
        <taxon>Paenibacillus</taxon>
    </lineage>
</organism>
<evidence type="ECO:0000313" key="2">
    <source>
        <dbReference type="Proteomes" id="UP001304650"/>
    </source>
</evidence>
<reference evidence="1" key="1">
    <citation type="submission" date="2022-02" db="EMBL/GenBank/DDBJ databases">
        <title>Paenibacillus sp. MBLB1832 Whole Genome Shotgun Sequencing.</title>
        <authorList>
            <person name="Hwang C.Y."/>
            <person name="Cho E.-S."/>
            <person name="Seo M.-J."/>
        </authorList>
    </citation>
    <scope>NUCLEOTIDE SEQUENCE</scope>
    <source>
        <strain evidence="1">MBLB1832</strain>
    </source>
</reference>
<dbReference type="AlphaFoldDB" id="A0AA96RIX4"/>
<protein>
    <submittedName>
        <fullName evidence="1">Uncharacterized protein</fullName>
    </submittedName>
</protein>
<dbReference type="EMBL" id="CP130319">
    <property type="protein sequence ID" value="WNR42709.1"/>
    <property type="molecule type" value="Genomic_DNA"/>
</dbReference>
<dbReference type="Proteomes" id="UP001304650">
    <property type="component" value="Chromosome"/>
</dbReference>
<dbReference type="KEGG" id="proo:MJB10_16465"/>
<proteinExistence type="predicted"/>